<comment type="cofactor">
    <cofactor evidence="1">
        <name>FAD</name>
        <dbReference type="ChEBI" id="CHEBI:57692"/>
    </cofactor>
</comment>
<keyword evidence="3" id="KW-0285">Flavoprotein</keyword>
<accession>A0A098EK34</accession>
<dbReference type="PRINTS" id="PR00368">
    <property type="entry name" value="FADPNR"/>
</dbReference>
<protein>
    <submittedName>
        <fullName evidence="9">Coenzyme A disulfide reductase</fullName>
    </submittedName>
</protein>
<comment type="similarity">
    <text evidence="2">Belongs to the class-III pyridine nucleotide-disulfide oxidoreductase family.</text>
</comment>
<dbReference type="PANTHER" id="PTHR43429">
    <property type="entry name" value="PYRIDINE NUCLEOTIDE-DISULFIDE OXIDOREDUCTASE DOMAIN-CONTAINING"/>
    <property type="match status" value="1"/>
</dbReference>
<feature type="domain" description="Pyridine nucleotide-disulphide oxidoreductase dimerisation" evidence="7">
    <location>
        <begin position="327"/>
        <end position="428"/>
    </location>
</feature>
<dbReference type="GO" id="GO:0016491">
    <property type="term" value="F:oxidoreductase activity"/>
    <property type="evidence" value="ECO:0007669"/>
    <property type="project" value="UniProtKB-KW"/>
</dbReference>
<keyword evidence="6" id="KW-0676">Redox-active center</keyword>
<dbReference type="PRINTS" id="PR00411">
    <property type="entry name" value="PNDRDTASEI"/>
</dbReference>
<evidence type="ECO:0000256" key="2">
    <source>
        <dbReference type="ARBA" id="ARBA00009130"/>
    </source>
</evidence>
<dbReference type="RefSeq" id="WP_052654423.1">
    <property type="nucleotide sequence ID" value="NZ_CCXS01000001.1"/>
</dbReference>
<dbReference type="Pfam" id="PF02852">
    <property type="entry name" value="Pyr_redox_dim"/>
    <property type="match status" value="1"/>
</dbReference>
<evidence type="ECO:0000259" key="8">
    <source>
        <dbReference type="Pfam" id="PF07992"/>
    </source>
</evidence>
<dbReference type="InterPro" id="IPR016156">
    <property type="entry name" value="FAD/NAD-linked_Rdtase_dimer_sf"/>
</dbReference>
<dbReference type="InterPro" id="IPR050260">
    <property type="entry name" value="FAD-bd_OxRdtase"/>
</dbReference>
<dbReference type="Proteomes" id="UP000043699">
    <property type="component" value="Unassembled WGS sequence"/>
</dbReference>
<reference evidence="9 10" key="1">
    <citation type="submission" date="2014-09" db="EMBL/GenBank/DDBJ databases">
        <authorList>
            <person name="Urmite Genomes Urmite Genomes"/>
        </authorList>
    </citation>
    <scope>NUCLEOTIDE SEQUENCE [LARGE SCALE GENOMIC DNA]</scope>
    <source>
        <strain evidence="9 10">ES2</strain>
    </source>
</reference>
<gene>
    <name evidence="9" type="primary">cdr</name>
    <name evidence="9" type="ORF">BN1080_01164</name>
</gene>
<evidence type="ECO:0000256" key="4">
    <source>
        <dbReference type="ARBA" id="ARBA00022827"/>
    </source>
</evidence>
<dbReference type="InterPro" id="IPR004099">
    <property type="entry name" value="Pyr_nucl-diS_OxRdtase_dimer"/>
</dbReference>
<dbReference type="AlphaFoldDB" id="A0A098EK34"/>
<dbReference type="InterPro" id="IPR023753">
    <property type="entry name" value="FAD/NAD-binding_dom"/>
</dbReference>
<organism evidence="9 10">
    <name type="scientific">Planococcus massiliensis</name>
    <dbReference type="NCBI Taxonomy" id="1499687"/>
    <lineage>
        <taxon>Bacteria</taxon>
        <taxon>Bacillati</taxon>
        <taxon>Bacillota</taxon>
        <taxon>Bacilli</taxon>
        <taxon>Bacillales</taxon>
        <taxon>Caryophanaceae</taxon>
        <taxon>Planococcus</taxon>
    </lineage>
</organism>
<dbReference type="Pfam" id="PF07992">
    <property type="entry name" value="Pyr_redox_2"/>
    <property type="match status" value="1"/>
</dbReference>
<dbReference type="PANTHER" id="PTHR43429:SF1">
    <property type="entry name" value="NAD(P)H SULFUR OXIDOREDUCTASE (COA-DEPENDENT)"/>
    <property type="match status" value="1"/>
</dbReference>
<keyword evidence="4" id="KW-0274">FAD</keyword>
<dbReference type="EMBL" id="CCXS01000001">
    <property type="protein sequence ID" value="CEG22242.1"/>
    <property type="molecule type" value="Genomic_DNA"/>
</dbReference>
<evidence type="ECO:0000256" key="3">
    <source>
        <dbReference type="ARBA" id="ARBA00022630"/>
    </source>
</evidence>
<name>A0A098EK34_9BACL</name>
<dbReference type="SUPFAM" id="SSF55424">
    <property type="entry name" value="FAD/NAD-linked reductases, dimerisation (C-terminal) domain"/>
    <property type="match status" value="1"/>
</dbReference>
<evidence type="ECO:0000256" key="6">
    <source>
        <dbReference type="ARBA" id="ARBA00023284"/>
    </source>
</evidence>
<dbReference type="NCBIfam" id="NF010037">
    <property type="entry name" value="PRK13512.1"/>
    <property type="match status" value="1"/>
</dbReference>
<evidence type="ECO:0000313" key="9">
    <source>
        <dbReference type="EMBL" id="CEG22242.1"/>
    </source>
</evidence>
<feature type="domain" description="FAD/NAD(P)-binding" evidence="8">
    <location>
        <begin position="3"/>
        <end position="305"/>
    </location>
</feature>
<evidence type="ECO:0000313" key="10">
    <source>
        <dbReference type="Proteomes" id="UP000043699"/>
    </source>
</evidence>
<evidence type="ECO:0000259" key="7">
    <source>
        <dbReference type="Pfam" id="PF02852"/>
    </source>
</evidence>
<proteinExistence type="inferred from homology"/>
<sequence>MKKIVVVGAVGGGATVAGQIRFYDKDAKITVFDRDSTMSYAACGTPYVIGGVIEDTESLLMADPEQFKEKRNIDVWLEHEVMEINRAEKSVLVKNLKTGECFHEPYDFLILSPGGSAMVPALDGLASTDHFVLRSFGDMERIMSYIEQTQPSSCAVSGAGFIGIEMAENLKNLGLHVQMVHKSSHVMSILDPDISNQVLAELKSNGVVVHTNSVITKADQKELLLSTGQKLHADFLILSTGLKPNTELAEKAGLPIGETGGIITNEFMQTADPSIYALGDASENTDFVTGGAKRVPLASPAHRQAFIAAQHLTGHAIPKTGLLGTSIVKVFALDVAMTGLNERSLIEKGLLYETVLLKGNSNAGYYPDHSEITLKVHFNPETRKILGAQCIGSKGVDKRIDVLATAMYAGLAIEDLQALELCYAPPYSSPKDPINMVGYKAISNQKGTNA</sequence>
<dbReference type="SUPFAM" id="SSF51905">
    <property type="entry name" value="FAD/NAD(P)-binding domain"/>
    <property type="match status" value="1"/>
</dbReference>
<dbReference type="OrthoDB" id="9792592at2"/>
<keyword evidence="5" id="KW-0560">Oxidoreductase</keyword>
<keyword evidence="10" id="KW-1185">Reference proteome</keyword>
<evidence type="ECO:0000256" key="5">
    <source>
        <dbReference type="ARBA" id="ARBA00023002"/>
    </source>
</evidence>
<dbReference type="STRING" id="1499687.BN1080_01164"/>
<dbReference type="Gene3D" id="3.50.50.60">
    <property type="entry name" value="FAD/NAD(P)-binding domain"/>
    <property type="match status" value="2"/>
</dbReference>
<evidence type="ECO:0000256" key="1">
    <source>
        <dbReference type="ARBA" id="ARBA00001974"/>
    </source>
</evidence>
<dbReference type="InterPro" id="IPR036188">
    <property type="entry name" value="FAD/NAD-bd_sf"/>
</dbReference>